<evidence type="ECO:0000259" key="7">
    <source>
        <dbReference type="Pfam" id="PF02687"/>
    </source>
</evidence>
<name>A0A558DVY6_9GAMM</name>
<feature type="transmembrane region" description="Helical" evidence="6">
    <location>
        <begin position="289"/>
        <end position="313"/>
    </location>
</feature>
<dbReference type="RefSeq" id="WP_144357630.1">
    <property type="nucleotide sequence ID" value="NZ_VMNH01000004.1"/>
</dbReference>
<dbReference type="Pfam" id="PF02687">
    <property type="entry name" value="FtsX"/>
    <property type="match status" value="1"/>
</dbReference>
<protein>
    <submittedName>
        <fullName evidence="9">ABC transporter permease</fullName>
    </submittedName>
</protein>
<keyword evidence="2" id="KW-1003">Cell membrane</keyword>
<dbReference type="InterPro" id="IPR051125">
    <property type="entry name" value="ABC-4/HrtB_transporter"/>
</dbReference>
<dbReference type="PANTHER" id="PTHR43738">
    <property type="entry name" value="ABC TRANSPORTER, MEMBRANE PROTEIN"/>
    <property type="match status" value="1"/>
</dbReference>
<proteinExistence type="predicted"/>
<evidence type="ECO:0000256" key="2">
    <source>
        <dbReference type="ARBA" id="ARBA00022475"/>
    </source>
</evidence>
<keyword evidence="10" id="KW-1185">Reference proteome</keyword>
<feature type="transmembrane region" description="Helical" evidence="6">
    <location>
        <begin position="333"/>
        <end position="359"/>
    </location>
</feature>
<dbReference type="Proteomes" id="UP000316649">
    <property type="component" value="Unassembled WGS sequence"/>
</dbReference>
<dbReference type="OrthoDB" id="9784014at2"/>
<keyword evidence="3 6" id="KW-0812">Transmembrane</keyword>
<dbReference type="Pfam" id="PF12704">
    <property type="entry name" value="MacB_PCD"/>
    <property type="match status" value="1"/>
</dbReference>
<dbReference type="InterPro" id="IPR003838">
    <property type="entry name" value="ABC3_permease_C"/>
</dbReference>
<dbReference type="EMBL" id="VMNH01000004">
    <property type="protein sequence ID" value="TVO77906.1"/>
    <property type="molecule type" value="Genomic_DNA"/>
</dbReference>
<evidence type="ECO:0000256" key="4">
    <source>
        <dbReference type="ARBA" id="ARBA00022989"/>
    </source>
</evidence>
<evidence type="ECO:0000313" key="10">
    <source>
        <dbReference type="Proteomes" id="UP000316649"/>
    </source>
</evidence>
<feature type="domain" description="ABC3 transporter permease C-terminal" evidence="7">
    <location>
        <begin position="292"/>
        <end position="410"/>
    </location>
</feature>
<keyword evidence="5 6" id="KW-0472">Membrane</keyword>
<evidence type="ECO:0000256" key="6">
    <source>
        <dbReference type="SAM" id="Phobius"/>
    </source>
</evidence>
<feature type="transmembrane region" description="Helical" evidence="6">
    <location>
        <begin position="385"/>
        <end position="407"/>
    </location>
</feature>
<evidence type="ECO:0000313" key="9">
    <source>
        <dbReference type="EMBL" id="TVO77906.1"/>
    </source>
</evidence>
<dbReference type="PANTHER" id="PTHR43738:SF2">
    <property type="entry name" value="ABC TRANSPORTER PERMEASE"/>
    <property type="match status" value="1"/>
</dbReference>
<sequence length="419" mass="46003">MHILMLAFKSIVNRKFTIALTVFSIALSIMLLLGVERIRNDARESFASTISGTDLIIGARSGPVQLLLYSVFRIGNPTNNVSWKSYEEIKDHRLVAWTIPFSLGDSHQGFRVLGTNLDYFNHYQYGDQQPLEFSQGKPFSTVYHAVVGADVAKELGYSLEQEIVLAHGTGKVSFVQHADKPFRIVGILRKTGTPVDRTVHVSLEGIEAIHVGWKDGALDLKQPKTVDKTSLLDLQPKTITAVLVGLKSRLAVFRVQRYINEYPKEPLLAALPGVALQELWDTMAIAQQALLAISILVVLVGISGMATAILTSLNERRREMAVLRSVGARPWHIFVLFMGEAGAVMTIASVTGVAALYLAQLIARPIIQTQLGLFLPIHPPSSHELFLLAAAIGTGLLVGLIPAYRAYRYSLADGMTIRL</sequence>
<evidence type="ECO:0000256" key="5">
    <source>
        <dbReference type="ARBA" id="ARBA00023136"/>
    </source>
</evidence>
<gene>
    <name evidence="9" type="ORF">FHP88_03660</name>
</gene>
<organism evidence="9 10">
    <name type="scientific">Sedimenticola selenatireducens</name>
    <dbReference type="NCBI Taxonomy" id="191960"/>
    <lineage>
        <taxon>Bacteria</taxon>
        <taxon>Pseudomonadati</taxon>
        <taxon>Pseudomonadota</taxon>
        <taxon>Gammaproteobacteria</taxon>
        <taxon>Chromatiales</taxon>
        <taxon>Sedimenticolaceae</taxon>
        <taxon>Sedimenticola</taxon>
    </lineage>
</organism>
<comment type="caution">
    <text evidence="9">The sequence shown here is derived from an EMBL/GenBank/DDBJ whole genome shotgun (WGS) entry which is preliminary data.</text>
</comment>
<dbReference type="InterPro" id="IPR025857">
    <property type="entry name" value="MacB_PCD"/>
</dbReference>
<dbReference type="AlphaFoldDB" id="A0A558DVY6"/>
<evidence type="ECO:0000256" key="3">
    <source>
        <dbReference type="ARBA" id="ARBA00022692"/>
    </source>
</evidence>
<evidence type="ECO:0000259" key="8">
    <source>
        <dbReference type="Pfam" id="PF12704"/>
    </source>
</evidence>
<comment type="subcellular location">
    <subcellularLocation>
        <location evidence="1">Cell membrane</location>
        <topology evidence="1">Multi-pass membrane protein</topology>
    </subcellularLocation>
</comment>
<keyword evidence="4 6" id="KW-1133">Transmembrane helix</keyword>
<reference evidence="9 10" key="1">
    <citation type="submission" date="2019-07" db="EMBL/GenBank/DDBJ databases">
        <title>The pathways for chlorine oxyanion respiration interact through the shared metabolite chlorate.</title>
        <authorList>
            <person name="Barnum T.P."/>
            <person name="Cheng Y."/>
            <person name="Hill K.A."/>
            <person name="Lucas L.N."/>
            <person name="Carlson H.K."/>
            <person name="Coates J.D."/>
        </authorList>
    </citation>
    <scope>NUCLEOTIDE SEQUENCE [LARGE SCALE GENOMIC DNA]</scope>
    <source>
        <strain evidence="9 10">BK-1</strain>
    </source>
</reference>
<dbReference type="GO" id="GO:0005886">
    <property type="term" value="C:plasma membrane"/>
    <property type="evidence" value="ECO:0007669"/>
    <property type="project" value="UniProtKB-SubCell"/>
</dbReference>
<evidence type="ECO:0000256" key="1">
    <source>
        <dbReference type="ARBA" id="ARBA00004651"/>
    </source>
</evidence>
<feature type="domain" description="MacB-like periplasmic core" evidence="8">
    <location>
        <begin position="19"/>
        <end position="208"/>
    </location>
</feature>
<accession>A0A558DVY6</accession>